<name>A0ABP9Q3C9_9ACTN</name>
<comment type="caution">
    <text evidence="2">The sequence shown here is derived from an EMBL/GenBank/DDBJ whole genome shotgun (WGS) entry which is preliminary data.</text>
</comment>
<evidence type="ECO:0000313" key="3">
    <source>
        <dbReference type="Proteomes" id="UP001500221"/>
    </source>
</evidence>
<dbReference type="Pfam" id="PF11716">
    <property type="entry name" value="MDMPI_N"/>
    <property type="match status" value="1"/>
</dbReference>
<keyword evidence="3" id="KW-1185">Reference proteome</keyword>
<organism evidence="2 3">
    <name type="scientific">Nocardioides marinquilinus</name>
    <dbReference type="NCBI Taxonomy" id="1210400"/>
    <lineage>
        <taxon>Bacteria</taxon>
        <taxon>Bacillati</taxon>
        <taxon>Actinomycetota</taxon>
        <taxon>Actinomycetes</taxon>
        <taxon>Propionibacteriales</taxon>
        <taxon>Nocardioidaceae</taxon>
        <taxon>Nocardioides</taxon>
    </lineage>
</organism>
<dbReference type="Gene3D" id="1.20.120.450">
    <property type="entry name" value="dinb family like domain"/>
    <property type="match status" value="1"/>
</dbReference>
<dbReference type="InterPro" id="IPR034660">
    <property type="entry name" value="DinB/YfiT-like"/>
</dbReference>
<reference evidence="3" key="1">
    <citation type="journal article" date="2019" name="Int. J. Syst. Evol. Microbiol.">
        <title>The Global Catalogue of Microorganisms (GCM) 10K type strain sequencing project: providing services to taxonomists for standard genome sequencing and annotation.</title>
        <authorList>
            <consortium name="The Broad Institute Genomics Platform"/>
            <consortium name="The Broad Institute Genome Sequencing Center for Infectious Disease"/>
            <person name="Wu L."/>
            <person name="Ma J."/>
        </authorList>
    </citation>
    <scope>NUCLEOTIDE SEQUENCE [LARGE SCALE GENOMIC DNA]</scope>
    <source>
        <strain evidence="3">JCM 18459</strain>
    </source>
</reference>
<sequence>MTDWGALYRDHVSAIAALAGDLDDEQLTMTVPASPAWTVRDVLAHLAGGPADAVTGRMDGAPSPEWTARHVAERTHLPVPELVAELETNRDVTAERAAEAQTPAVVWDIAVHHADLHEALGRGRLSDHLWRPIVDELGPQRTPDLVGVLEPYELFRALFSRRSRTQLDDAGVPGDRVDAVGIFGPRDDDQPVPA</sequence>
<dbReference type="Proteomes" id="UP001500221">
    <property type="component" value="Unassembled WGS sequence"/>
</dbReference>
<proteinExistence type="predicted"/>
<dbReference type="InterPro" id="IPR024344">
    <property type="entry name" value="MDMPI_metal-binding"/>
</dbReference>
<feature type="domain" description="Mycothiol-dependent maleylpyruvate isomerase metal-binding" evidence="1">
    <location>
        <begin position="10"/>
        <end position="127"/>
    </location>
</feature>
<accession>A0ABP9Q3C9</accession>
<dbReference type="RefSeq" id="WP_345463495.1">
    <property type="nucleotide sequence ID" value="NZ_BAABKG010000006.1"/>
</dbReference>
<evidence type="ECO:0000313" key="2">
    <source>
        <dbReference type="EMBL" id="GAA5155714.1"/>
    </source>
</evidence>
<dbReference type="EMBL" id="BAABKG010000006">
    <property type="protein sequence ID" value="GAA5155714.1"/>
    <property type="molecule type" value="Genomic_DNA"/>
</dbReference>
<protein>
    <recommendedName>
        <fullName evidence="1">Mycothiol-dependent maleylpyruvate isomerase metal-binding domain-containing protein</fullName>
    </recommendedName>
</protein>
<evidence type="ECO:0000259" key="1">
    <source>
        <dbReference type="Pfam" id="PF11716"/>
    </source>
</evidence>
<dbReference type="SUPFAM" id="SSF109854">
    <property type="entry name" value="DinB/YfiT-like putative metalloenzymes"/>
    <property type="match status" value="1"/>
</dbReference>
<gene>
    <name evidence="2" type="ORF">GCM10023340_41710</name>
</gene>